<dbReference type="RefSeq" id="WP_066315761.1">
    <property type="nucleotide sequence ID" value="NZ_LQRT01000024.1"/>
</dbReference>
<name>A0A162CNM3_9FLAO</name>
<dbReference type="Proteomes" id="UP000076715">
    <property type="component" value="Unassembled WGS sequence"/>
</dbReference>
<protein>
    <submittedName>
        <fullName evidence="1">Uncharacterized protein</fullName>
    </submittedName>
</protein>
<reference evidence="1 2" key="1">
    <citation type="submission" date="2016-01" db="EMBL/GenBank/DDBJ databases">
        <title>The draft genome sequence of Aquimarina sp. RZW4-3-2.</title>
        <authorList>
            <person name="Wang Y."/>
        </authorList>
    </citation>
    <scope>NUCLEOTIDE SEQUENCE [LARGE SCALE GENOMIC DNA]</scope>
    <source>
        <strain evidence="1 2">RZW4-3-2</strain>
    </source>
</reference>
<dbReference type="AlphaFoldDB" id="A0A162CNM3"/>
<evidence type="ECO:0000313" key="2">
    <source>
        <dbReference type="Proteomes" id="UP000076715"/>
    </source>
</evidence>
<proteinExistence type="predicted"/>
<comment type="caution">
    <text evidence="1">The sequence shown here is derived from an EMBL/GenBank/DDBJ whole genome shotgun (WGS) entry which is preliminary data.</text>
</comment>
<organism evidence="1 2">
    <name type="scientific">Aquimarina aggregata</name>
    <dbReference type="NCBI Taxonomy" id="1642818"/>
    <lineage>
        <taxon>Bacteria</taxon>
        <taxon>Pseudomonadati</taxon>
        <taxon>Bacteroidota</taxon>
        <taxon>Flavobacteriia</taxon>
        <taxon>Flavobacteriales</taxon>
        <taxon>Flavobacteriaceae</taxon>
        <taxon>Aquimarina</taxon>
    </lineage>
</organism>
<accession>A0A162CNM3</accession>
<dbReference type="EMBL" id="LQRT01000024">
    <property type="protein sequence ID" value="KZS39844.1"/>
    <property type="molecule type" value="Genomic_DNA"/>
</dbReference>
<dbReference type="OrthoDB" id="1161085at2"/>
<evidence type="ECO:0000313" key="1">
    <source>
        <dbReference type="EMBL" id="KZS39844.1"/>
    </source>
</evidence>
<sequence length="160" mass="19346">MKNDKKILHEIVKHFDEMNKIEAYDITHKLETLLFYADNPLNLDNLIRIINSDIDSDHEIDPFHFTILPNGNFCEFIGHNDWIHIYKENKKIMPEWLLFDTYYYKTKYAPLELRKLTRKNLLTDIKDKPEERKVRTFLKKKRLSKKDIITNKLLILEAQL</sequence>
<dbReference type="STRING" id="1642818.AWE51_09365"/>
<gene>
    <name evidence="1" type="ORF">AWE51_09365</name>
</gene>
<keyword evidence="2" id="KW-1185">Reference proteome</keyword>